<keyword evidence="2" id="KW-0472">Membrane</keyword>
<dbReference type="EnsemblPlants" id="MELO3C002426.2.1">
    <property type="protein sequence ID" value="MELO3C002426.2.1"/>
    <property type="gene ID" value="MELO3C002426.2"/>
</dbReference>
<dbReference type="eggNOG" id="KOG0504">
    <property type="taxonomic scope" value="Eukaryota"/>
</dbReference>
<sequence>MASSVQTSHSEDDDISSESSGEEEQTTPLSAQRPNAPPADAYVVDISDEKGDEEGDGEEEEEGEDENGEEQENEDEEEESNNNSIPRSSMEGSRSSTGAPTQDPTDNTTDPRSNHGVEPEPNPNPDPPAENQSSILFNSTKKKGLLPVQVVLYQAAIKGDWKTAKSIFDVDSSAITMKITDGEDTPLHIAAAARHISFVENLVGKYSSDNLAIKNSNGDTALAFAAASGVVRIAKVMVDKNEKLPNLYNNSKQFPVLMAVAYKRKEMASFLLSKTDFQTLDEFEQIELLISAISSDYYDIALDILTKKPELAKARMGLRDANGNWRENSEGETALHVLSRKSDVVIGSSSKLSFWRRHMNSRFKRFYKKAHMKTLAHQTVERIWNFVVKNLSKTDLYLFIKTPSRLLHNAASAGNAEFLIILISSYPELIWKVDDDDKSIFHVAVENRQESVFSLIYEIGGLRDFLANYYDHKKNSNMLHLAGKLAAPYHLSRVSGAALQMQRELLWFTEVEKFVVSSYLQMKTKIPLPPQAPGIDENRFEELTPRELFTKEHKSLLKDGEEWMKNTANSCMLVATLIATVVFAAAFTVPGGNDDKSGTPNFRQNQAFTVFVITDVAALVFSTTSILTFLSILTSRYAEDDFLMSLPIKLLFGLVTLFLSISCMVVAFSATFFIAYDKTKQNIPLAIAIVSIVPVVCFCLFHSKLVVDIFRSGYWAQFSLKKHKKRLF</sequence>
<dbReference type="SMART" id="SM00248">
    <property type="entry name" value="ANK"/>
    <property type="match status" value="3"/>
</dbReference>
<dbReference type="Pfam" id="PF13962">
    <property type="entry name" value="PGG"/>
    <property type="match status" value="1"/>
</dbReference>
<proteinExistence type="predicted"/>
<feature type="compositionally biased region" description="Polar residues" evidence="1">
    <location>
        <begin position="84"/>
        <end position="99"/>
    </location>
</feature>
<feature type="transmembrane region" description="Helical" evidence="2">
    <location>
        <begin position="567"/>
        <end position="587"/>
    </location>
</feature>
<feature type="compositionally biased region" description="Acidic residues" evidence="1">
    <location>
        <begin position="50"/>
        <end position="80"/>
    </location>
</feature>
<keyword evidence="2" id="KW-0812">Transmembrane</keyword>
<dbReference type="RefSeq" id="XP_008440732.2">
    <property type="nucleotide sequence ID" value="XM_008442510.3"/>
</dbReference>
<dbReference type="PANTHER" id="PTHR24177">
    <property type="entry name" value="CASKIN"/>
    <property type="match status" value="1"/>
</dbReference>
<evidence type="ECO:0000256" key="2">
    <source>
        <dbReference type="SAM" id="Phobius"/>
    </source>
</evidence>
<gene>
    <name evidence="4" type="primary">103485059</name>
</gene>
<dbReference type="InterPro" id="IPR026961">
    <property type="entry name" value="PGG_dom"/>
</dbReference>
<evidence type="ECO:0000259" key="3">
    <source>
        <dbReference type="Pfam" id="PF13962"/>
    </source>
</evidence>
<name>A0A9I9CEK6_CUCME</name>
<feature type="compositionally biased region" description="Low complexity" evidence="1">
    <location>
        <begin position="100"/>
        <end position="111"/>
    </location>
</feature>
<dbReference type="Pfam" id="PF12796">
    <property type="entry name" value="Ank_2"/>
    <property type="match status" value="1"/>
</dbReference>
<dbReference type="SUPFAM" id="SSF48403">
    <property type="entry name" value="Ankyrin repeat"/>
    <property type="match status" value="2"/>
</dbReference>
<feature type="transmembrane region" description="Helical" evidence="2">
    <location>
        <begin position="650"/>
        <end position="676"/>
    </location>
</feature>
<protein>
    <recommendedName>
        <fullName evidence="3">PGG domain-containing protein</fullName>
    </recommendedName>
</protein>
<accession>A0A9I9CEK6</accession>
<dbReference type="InterPro" id="IPR002110">
    <property type="entry name" value="Ankyrin_rpt"/>
</dbReference>
<feature type="transmembrane region" description="Helical" evidence="2">
    <location>
        <begin position="682"/>
        <end position="701"/>
    </location>
</feature>
<dbReference type="Gene3D" id="1.25.40.20">
    <property type="entry name" value="Ankyrin repeat-containing domain"/>
    <property type="match status" value="1"/>
</dbReference>
<feature type="domain" description="PGG" evidence="3">
    <location>
        <begin position="561"/>
        <end position="674"/>
    </location>
</feature>
<evidence type="ECO:0000256" key="1">
    <source>
        <dbReference type="SAM" id="MobiDB-lite"/>
    </source>
</evidence>
<dbReference type="InterPro" id="IPR036770">
    <property type="entry name" value="Ankyrin_rpt-contain_sf"/>
</dbReference>
<feature type="region of interest" description="Disordered" evidence="1">
    <location>
        <begin position="1"/>
        <end position="134"/>
    </location>
</feature>
<reference evidence="4" key="1">
    <citation type="submission" date="2023-03" db="UniProtKB">
        <authorList>
            <consortium name="EnsemblPlants"/>
        </authorList>
    </citation>
    <scope>IDENTIFICATION</scope>
</reference>
<dbReference type="PANTHER" id="PTHR24177:SF292">
    <property type="entry name" value="ANKYRIN REPEAT FAMILY PROTEIN-RELATED"/>
    <property type="match status" value="1"/>
</dbReference>
<feature type="compositionally biased region" description="Acidic residues" evidence="1">
    <location>
        <begin position="11"/>
        <end position="25"/>
    </location>
</feature>
<feature type="transmembrane region" description="Helical" evidence="2">
    <location>
        <begin position="607"/>
        <end position="630"/>
    </location>
</feature>
<organism evidence="4">
    <name type="scientific">Cucumis melo</name>
    <name type="common">Muskmelon</name>
    <dbReference type="NCBI Taxonomy" id="3656"/>
    <lineage>
        <taxon>Eukaryota</taxon>
        <taxon>Viridiplantae</taxon>
        <taxon>Streptophyta</taxon>
        <taxon>Embryophyta</taxon>
        <taxon>Tracheophyta</taxon>
        <taxon>Spermatophyta</taxon>
        <taxon>Magnoliopsida</taxon>
        <taxon>eudicotyledons</taxon>
        <taxon>Gunneridae</taxon>
        <taxon>Pentapetalae</taxon>
        <taxon>rosids</taxon>
        <taxon>fabids</taxon>
        <taxon>Cucurbitales</taxon>
        <taxon>Cucurbitaceae</taxon>
        <taxon>Benincaseae</taxon>
        <taxon>Cucumis</taxon>
    </lineage>
</organism>
<keyword evidence="2" id="KW-1133">Transmembrane helix</keyword>
<evidence type="ECO:0000313" key="4">
    <source>
        <dbReference type="EnsemblPlants" id="MELO3C002426.2.1"/>
    </source>
</evidence>